<feature type="region of interest" description="Disordered" evidence="1">
    <location>
        <begin position="239"/>
        <end position="260"/>
    </location>
</feature>
<accession>A0A160T172</accession>
<dbReference type="Gene3D" id="2.60.200.20">
    <property type="match status" value="1"/>
</dbReference>
<dbReference type="InterPro" id="IPR008984">
    <property type="entry name" value="SMAD_FHA_dom_sf"/>
</dbReference>
<feature type="domain" description="FHA" evidence="2">
    <location>
        <begin position="164"/>
        <end position="213"/>
    </location>
</feature>
<dbReference type="KEGG" id="pbf:CFX0092_A0334"/>
<evidence type="ECO:0000313" key="3">
    <source>
        <dbReference type="EMBL" id="CUS02215.2"/>
    </source>
</evidence>
<reference evidence="3" key="1">
    <citation type="submission" date="2016-01" db="EMBL/GenBank/DDBJ databases">
        <authorList>
            <person name="Mcilroy J.S."/>
            <person name="Karst M S."/>
            <person name="Albertsen M."/>
        </authorList>
    </citation>
    <scope>NUCLEOTIDE SEQUENCE</scope>
    <source>
        <strain evidence="3">Cfx-K</strain>
    </source>
</reference>
<sequence>MKYLPLARVESLIRRVVEEPFTWLGGGSLDPFQLASHLTRQYEHAAAQDEAPQRFTVYISPDDYDAIERELPAFQQQVADYVVLMARRRGFDLKEPPAVAIQARPEEAARSAHIVAHFDSPDNPSETGILFTGDGAAIHEAIRAADAFLIIQGRQHIALDQPVIRIGRRVDNDIVLDLPSISRQQAQIRWRQRYFVLYDVSGQGNTSVNGVRIQEHVLRPGDVVALSDILLVYGEGRDEPGGANPAAADGMDSTMLKPEE</sequence>
<name>A0A160T172_9CHLR</name>
<evidence type="ECO:0000259" key="2">
    <source>
        <dbReference type="PROSITE" id="PS50006"/>
    </source>
</evidence>
<dbReference type="Gene3D" id="3.30.2320.60">
    <property type="entry name" value="FhaA, phosphopeptide-binding domain (DUF3662)"/>
    <property type="match status" value="1"/>
</dbReference>
<organism evidence="3 4">
    <name type="scientific">Candidatus Promineifilum breve</name>
    <dbReference type="NCBI Taxonomy" id="1806508"/>
    <lineage>
        <taxon>Bacteria</taxon>
        <taxon>Bacillati</taxon>
        <taxon>Chloroflexota</taxon>
        <taxon>Ardenticatenia</taxon>
        <taxon>Candidatus Promineifilales</taxon>
        <taxon>Candidatus Promineifilaceae</taxon>
        <taxon>Candidatus Promineifilum</taxon>
    </lineage>
</organism>
<proteinExistence type="predicted"/>
<evidence type="ECO:0000313" key="4">
    <source>
        <dbReference type="Proteomes" id="UP000215027"/>
    </source>
</evidence>
<keyword evidence="4" id="KW-1185">Reference proteome</keyword>
<dbReference type="CDD" id="cd00060">
    <property type="entry name" value="FHA"/>
    <property type="match status" value="1"/>
</dbReference>
<dbReference type="EMBL" id="LN890655">
    <property type="protein sequence ID" value="CUS02215.2"/>
    <property type="molecule type" value="Genomic_DNA"/>
</dbReference>
<dbReference type="InterPro" id="IPR000253">
    <property type="entry name" value="FHA_dom"/>
</dbReference>
<dbReference type="SMART" id="SM00240">
    <property type="entry name" value="FHA"/>
    <property type="match status" value="1"/>
</dbReference>
<dbReference type="OrthoDB" id="9816434at2"/>
<gene>
    <name evidence="3" type="ORF">CFX0092_A0334</name>
</gene>
<dbReference type="Proteomes" id="UP000215027">
    <property type="component" value="Chromosome I"/>
</dbReference>
<evidence type="ECO:0000256" key="1">
    <source>
        <dbReference type="SAM" id="MobiDB-lite"/>
    </source>
</evidence>
<protein>
    <submittedName>
        <fullName evidence="3">FHA domain containing protein</fullName>
    </submittedName>
</protein>
<dbReference type="AlphaFoldDB" id="A0A160T172"/>
<dbReference type="RefSeq" id="WP_095041857.1">
    <property type="nucleotide sequence ID" value="NZ_LN890655.1"/>
</dbReference>
<dbReference type="Pfam" id="PF00498">
    <property type="entry name" value="FHA"/>
    <property type="match status" value="1"/>
</dbReference>
<dbReference type="Pfam" id="PF12401">
    <property type="entry name" value="FhaA_N"/>
    <property type="match status" value="1"/>
</dbReference>
<dbReference type="InterPro" id="IPR042287">
    <property type="entry name" value="FhaA_N_sf"/>
</dbReference>
<dbReference type="PROSITE" id="PS50006">
    <property type="entry name" value="FHA_DOMAIN"/>
    <property type="match status" value="1"/>
</dbReference>
<dbReference type="InterPro" id="IPR022128">
    <property type="entry name" value="FhaA_N"/>
</dbReference>
<dbReference type="SUPFAM" id="SSF49879">
    <property type="entry name" value="SMAD/FHA domain"/>
    <property type="match status" value="1"/>
</dbReference>